<keyword evidence="1" id="KW-0732">Signal</keyword>
<feature type="chain" id="PRO_5030910503" description="Alpha 1,4-glycosyltransferase domain-containing protein" evidence="1">
    <location>
        <begin position="18"/>
        <end position="358"/>
    </location>
</feature>
<evidence type="ECO:0008006" key="3">
    <source>
        <dbReference type="Google" id="ProtNLM"/>
    </source>
</evidence>
<accession>A0A7S1KEC1</accession>
<name>A0A7S1KEC1_9ALVE</name>
<dbReference type="InterPro" id="IPR051981">
    <property type="entry name" value="Glycosyltransf_32"/>
</dbReference>
<dbReference type="Pfam" id="PF04488">
    <property type="entry name" value="Gly_transf_sug"/>
    <property type="match status" value="1"/>
</dbReference>
<proteinExistence type="predicted"/>
<gene>
    <name evidence="2" type="ORF">VBRA1451_LOCUS26482</name>
</gene>
<dbReference type="AlphaFoldDB" id="A0A7S1KEC1"/>
<protein>
    <recommendedName>
        <fullName evidence="3">Alpha 1,4-glycosyltransferase domain-containing protein</fullName>
    </recommendedName>
</protein>
<dbReference type="GO" id="GO:0006688">
    <property type="term" value="P:glycosphingolipid biosynthetic process"/>
    <property type="evidence" value="ECO:0007669"/>
    <property type="project" value="TreeGrafter"/>
</dbReference>
<dbReference type="InterPro" id="IPR029044">
    <property type="entry name" value="Nucleotide-diphossugar_trans"/>
</dbReference>
<dbReference type="EMBL" id="HBGB01045030">
    <property type="protein sequence ID" value="CAD9071399.1"/>
    <property type="molecule type" value="Transcribed_RNA"/>
</dbReference>
<dbReference type="SUPFAM" id="SSF53448">
    <property type="entry name" value="Nucleotide-diphospho-sugar transferases"/>
    <property type="match status" value="1"/>
</dbReference>
<evidence type="ECO:0000256" key="1">
    <source>
        <dbReference type="SAM" id="SignalP"/>
    </source>
</evidence>
<sequence>MIFLFLLVTDFVVLSQSLRVGAYTDASGVFVRKDMPVSAQTHNYTGGPVPTRDNIFVLWCGKRPDTHVSHQLQHLLKGISFFQPQSPVYFITERKILSASLEKKLTAFPNVHPVFWSSSFLDGTPVEGIQPEEPNWVEFSDVVRVVVLWRWGGTYIDADDLMVGPLIRDLNVLPILEWPGMETISWKNATLPLVDGRHKHNPSLNPEWNFQAQADPMVNFEPGNPFLWAWMQKMAENRSSRDWGQIIPTEIIRARPKEFARHIHLVPQHYLLIHPAFARFFKGQGPLFPPYDLRLANLPMYDTPITRDEFMSVWEEIGRAEYSSFLVKNSGMRGWKSKGALLDFPSWVAHTDPSELKR</sequence>
<dbReference type="InterPro" id="IPR007577">
    <property type="entry name" value="GlycoTrfase_DXD_sugar-bd_CS"/>
</dbReference>
<dbReference type="GO" id="GO:0016758">
    <property type="term" value="F:hexosyltransferase activity"/>
    <property type="evidence" value="ECO:0007669"/>
    <property type="project" value="TreeGrafter"/>
</dbReference>
<evidence type="ECO:0000313" key="2">
    <source>
        <dbReference type="EMBL" id="CAD9071399.1"/>
    </source>
</evidence>
<organism evidence="2">
    <name type="scientific">Vitrella brassicaformis</name>
    <dbReference type="NCBI Taxonomy" id="1169539"/>
    <lineage>
        <taxon>Eukaryota</taxon>
        <taxon>Sar</taxon>
        <taxon>Alveolata</taxon>
        <taxon>Colpodellida</taxon>
        <taxon>Vitrellaceae</taxon>
        <taxon>Vitrella</taxon>
    </lineage>
</organism>
<reference evidence="2" key="1">
    <citation type="submission" date="2021-01" db="EMBL/GenBank/DDBJ databases">
        <authorList>
            <person name="Corre E."/>
            <person name="Pelletier E."/>
            <person name="Niang G."/>
            <person name="Scheremetjew M."/>
            <person name="Finn R."/>
            <person name="Kale V."/>
            <person name="Holt S."/>
            <person name="Cochrane G."/>
            <person name="Meng A."/>
            <person name="Brown T."/>
            <person name="Cohen L."/>
        </authorList>
    </citation>
    <scope>NUCLEOTIDE SEQUENCE</scope>
    <source>
        <strain evidence="2">CCMP3346</strain>
    </source>
</reference>
<dbReference type="Gene3D" id="3.90.550.20">
    <property type="match status" value="1"/>
</dbReference>
<dbReference type="GO" id="GO:0016020">
    <property type="term" value="C:membrane"/>
    <property type="evidence" value="ECO:0007669"/>
    <property type="project" value="GOC"/>
</dbReference>
<feature type="signal peptide" evidence="1">
    <location>
        <begin position="1"/>
        <end position="17"/>
    </location>
</feature>
<dbReference type="PANTHER" id="PTHR12042:SF21">
    <property type="entry name" value="ALPHA1,4-GALACTOSYLTRANSFERASE 1-RELATED"/>
    <property type="match status" value="1"/>
</dbReference>
<dbReference type="PANTHER" id="PTHR12042">
    <property type="entry name" value="LACTOSYLCERAMIDE 4-ALPHA-GALACTOSYLTRANSFERASE ALPHA- 1,4-GALACTOSYLTRANSFERASE"/>
    <property type="match status" value="1"/>
</dbReference>